<organism evidence="3 4">
    <name type="scientific">Gordonibacter massiliensis</name>
    <name type="common">ex Traore et al. 2017</name>
    <dbReference type="NCBI Taxonomy" id="1841863"/>
    <lineage>
        <taxon>Bacteria</taxon>
        <taxon>Bacillati</taxon>
        <taxon>Actinomycetota</taxon>
        <taxon>Coriobacteriia</taxon>
        <taxon>Eggerthellales</taxon>
        <taxon>Eggerthellaceae</taxon>
        <taxon>Gordonibacter</taxon>
    </lineage>
</organism>
<comment type="caution">
    <text evidence="3">The sequence shown here is derived from an EMBL/GenBank/DDBJ whole genome shotgun (WGS) entry which is preliminary data.</text>
</comment>
<dbReference type="AlphaFoldDB" id="A0A842JFF0"/>
<evidence type="ECO:0000259" key="2">
    <source>
        <dbReference type="PROSITE" id="PS50853"/>
    </source>
</evidence>
<proteinExistence type="predicted"/>
<dbReference type="InterPro" id="IPR013783">
    <property type="entry name" value="Ig-like_fold"/>
</dbReference>
<dbReference type="CDD" id="cd00063">
    <property type="entry name" value="FN3"/>
    <property type="match status" value="1"/>
</dbReference>
<evidence type="ECO:0000313" key="3">
    <source>
        <dbReference type="EMBL" id="MBC2888565.1"/>
    </source>
</evidence>
<sequence length="763" mass="79694">MATWSGWSKPYGDSRAMAVGMDAWISSSSDTEVYITVMAVACSGNAGTWEAAYQYGVVTQDGHAAAGNRGAEWNEAGRGVLNAGDWVAQGQHTYGPFSRDASAYNVTCWGKAWGDTVNGYGAWAGSAEVYATVTVPARPVYAPPAVTGVTNTRQDDTRNAVAWANHSDATHPYDSIKVERSIDGGSWSQIASLSGAATSYTDTSASANHAYAYRVRAQNAAGFSPYAASGTTYNTPAAPAGVTASRSAATTVALSFDNPALTATALELQRSTDGASGWITVKTVPGSPVVEAEDEPGGGTFYYRARNTRTSLASDWSPASNKVVTIVAPSAPTLVEPASGVTLPKTQPTVRFSWKHNPIDGSEQSAAQLQHSVNGGSTWTTAQVSGSAEETSLSNNWGNNATVTWRVRTKGAHADYGPWSAEQTFKVCQVPSVAISSPAADGAVLNDVPLLIAWTYTDESGTQQRAALSVADAQGRELWAATVQGSATSVSVSSAELLPENHGSFRITLSAHSTSGLSASATRTFATDYEEPAEPGLQLEVDPTSGSVAATVFEGAAAADAPRTASLGLFRMRADKPPLCLANKVGSGTGVTDLYPPLDRDLTYLAVAYTENGLTARTEKTVRVPSNGAVFVNFGDHGCADVAKVAMDVEWETSVETDSEVIETAGDEDPLVFFGAAKTVGGSVSGNVWRRAATAPERWTDAACREDAFERLASDAGIKVVRFPHGPVMPAHVACKTSTSAANSLVCSVDLTTRKVRGDGLVL</sequence>
<dbReference type="GO" id="GO:0016798">
    <property type="term" value="F:hydrolase activity, acting on glycosyl bonds"/>
    <property type="evidence" value="ECO:0007669"/>
    <property type="project" value="UniProtKB-KW"/>
</dbReference>
<accession>A0A842JFF0</accession>
<protein>
    <submittedName>
        <fullName evidence="3">Fibronectin type III domain-containing protein</fullName>
    </submittedName>
</protein>
<keyword evidence="4" id="KW-1185">Reference proteome</keyword>
<dbReference type="GO" id="GO:0005975">
    <property type="term" value="P:carbohydrate metabolic process"/>
    <property type="evidence" value="ECO:0007669"/>
    <property type="project" value="UniProtKB-ARBA"/>
</dbReference>
<reference evidence="3 4" key="1">
    <citation type="submission" date="2020-08" db="EMBL/GenBank/DDBJ databases">
        <authorList>
            <person name="Liu C."/>
            <person name="Sun Q."/>
        </authorList>
    </citation>
    <scope>NUCLEOTIDE SEQUENCE [LARGE SCALE GENOMIC DNA]</scope>
    <source>
        <strain evidence="3 4">N22</strain>
    </source>
</reference>
<dbReference type="InterPro" id="IPR003961">
    <property type="entry name" value="FN3_dom"/>
</dbReference>
<dbReference type="InterPro" id="IPR036116">
    <property type="entry name" value="FN3_sf"/>
</dbReference>
<gene>
    <name evidence="3" type="ORF">H7313_04275</name>
</gene>
<dbReference type="PROSITE" id="PS50853">
    <property type="entry name" value="FN3"/>
    <property type="match status" value="1"/>
</dbReference>
<dbReference type="SUPFAM" id="SSF49265">
    <property type="entry name" value="Fibronectin type III"/>
    <property type="match status" value="1"/>
</dbReference>
<dbReference type="Gene3D" id="2.60.40.10">
    <property type="entry name" value="Immunoglobulins"/>
    <property type="match status" value="3"/>
</dbReference>
<dbReference type="Proteomes" id="UP000587396">
    <property type="component" value="Unassembled WGS sequence"/>
</dbReference>
<keyword evidence="1" id="KW-0326">Glycosidase</keyword>
<evidence type="ECO:0000256" key="1">
    <source>
        <dbReference type="ARBA" id="ARBA00023295"/>
    </source>
</evidence>
<name>A0A842JFF0_9ACTN</name>
<evidence type="ECO:0000313" key="4">
    <source>
        <dbReference type="Proteomes" id="UP000587396"/>
    </source>
</evidence>
<dbReference type="EMBL" id="JACMSE010000002">
    <property type="protein sequence ID" value="MBC2888565.1"/>
    <property type="molecule type" value="Genomic_DNA"/>
</dbReference>
<dbReference type="RefSeq" id="WP_185904531.1">
    <property type="nucleotide sequence ID" value="NZ_JACMSE010000002.1"/>
</dbReference>
<feature type="domain" description="Fibronectin type-III" evidence="2">
    <location>
        <begin position="142"/>
        <end position="238"/>
    </location>
</feature>
<keyword evidence="1" id="KW-0378">Hydrolase</keyword>